<accession>A0A5N6E6X5</accession>
<dbReference type="AlphaFoldDB" id="A0A5N6E6X5"/>
<dbReference type="EMBL" id="ML733813">
    <property type="protein sequence ID" value="KAB8212875.1"/>
    <property type="molecule type" value="Genomic_DNA"/>
</dbReference>
<gene>
    <name evidence="1" type="ORF">BDV33DRAFT_185967</name>
</gene>
<name>A0A5N6E6X5_9EURO</name>
<proteinExistence type="predicted"/>
<sequence>MACGNCRRRTDRRIKILIGQELGMPPSQMNYGIPIHPIRNRLNAKRLTDRKRRIPCLTLRIR</sequence>
<evidence type="ECO:0000313" key="1">
    <source>
        <dbReference type="EMBL" id="KAB8212875.1"/>
    </source>
</evidence>
<dbReference type="Proteomes" id="UP000326799">
    <property type="component" value="Unassembled WGS sequence"/>
</dbReference>
<reference evidence="1 2" key="1">
    <citation type="submission" date="2019-04" db="EMBL/GenBank/DDBJ databases">
        <title>Fungal friends and foes A comparative genomics study of 23 Aspergillus species from section Flavi.</title>
        <authorList>
            <consortium name="DOE Joint Genome Institute"/>
            <person name="Kjaerbolling I."/>
            <person name="Vesth T.C."/>
            <person name="Frisvad J.C."/>
            <person name="Nybo J.L."/>
            <person name="Theobald S."/>
            <person name="Kildgaard S."/>
            <person name="Petersen T.I."/>
            <person name="Kuo A."/>
            <person name="Sato A."/>
            <person name="Lyhne E.K."/>
            <person name="Kogle M.E."/>
            <person name="Wiebenga A."/>
            <person name="Kun R.S."/>
            <person name="Lubbers R.J."/>
            <person name="Makela M.R."/>
            <person name="Barry K."/>
            <person name="Chovatia M."/>
            <person name="Clum A."/>
            <person name="Daum C."/>
            <person name="Haridas S."/>
            <person name="He G."/>
            <person name="LaButti K."/>
            <person name="Lipzen A."/>
            <person name="Mondo S."/>
            <person name="Pangilinan J."/>
            <person name="Riley R."/>
            <person name="Salamov A."/>
            <person name="Simmons B.A."/>
            <person name="Magnuson J.K."/>
            <person name="Henrissat B."/>
            <person name="Mortensen U.H."/>
            <person name="Larsen T.O."/>
            <person name="De vries R.P."/>
            <person name="Grigoriev I.V."/>
            <person name="Machida M."/>
            <person name="Baker S.E."/>
            <person name="Andersen M.R."/>
        </authorList>
    </citation>
    <scope>NUCLEOTIDE SEQUENCE [LARGE SCALE GENOMIC DNA]</scope>
    <source>
        <strain evidence="1 2">CBS 126849</strain>
    </source>
</reference>
<protein>
    <submittedName>
        <fullName evidence="1">Uncharacterized protein</fullName>
    </submittedName>
</protein>
<keyword evidence="2" id="KW-1185">Reference proteome</keyword>
<evidence type="ECO:0000313" key="2">
    <source>
        <dbReference type="Proteomes" id="UP000326799"/>
    </source>
</evidence>
<organism evidence="1 2">
    <name type="scientific">Aspergillus novoparasiticus</name>
    <dbReference type="NCBI Taxonomy" id="986946"/>
    <lineage>
        <taxon>Eukaryota</taxon>
        <taxon>Fungi</taxon>
        <taxon>Dikarya</taxon>
        <taxon>Ascomycota</taxon>
        <taxon>Pezizomycotina</taxon>
        <taxon>Eurotiomycetes</taxon>
        <taxon>Eurotiomycetidae</taxon>
        <taxon>Eurotiales</taxon>
        <taxon>Aspergillaceae</taxon>
        <taxon>Aspergillus</taxon>
        <taxon>Aspergillus subgen. Circumdati</taxon>
    </lineage>
</organism>